<dbReference type="RefSeq" id="WP_240480607.1">
    <property type="nucleotide sequence ID" value="NZ_CP011402.1"/>
</dbReference>
<dbReference type="GO" id="GO:0008233">
    <property type="term" value="F:peptidase activity"/>
    <property type="evidence" value="ECO:0007669"/>
    <property type="project" value="UniProtKB-KW"/>
</dbReference>
<sequence length="304" mass="33485">MAVLFPFVFIAFVFLLLFLSGIFVVQQQQEYIIERFGRFNRTALPGLHVKIPFVERIASKVDLRTRQTAMQIDGKTKDNVTITMTVAAQYHVNYDRGADPTQSGVFRSYYMLADPEDQMRAYIADALRSAIPNYDLDAVFDNKDSIAADVNTTVAARMVGYGYDLVSTLITSIGLPADVEASMNKINSAQREKEAAQALADADRIKVVVEAQAQAQAMEESGRGIAAQRKAIAEGIAGSLDVIRESGVSTTEANQLFLFTQWAEMMGEFAKKGNSSTVVLPNDFNQTSSMFEQMLAANKADDNQ</sequence>
<protein>
    <submittedName>
        <fullName evidence="2">Regulator of protease activity HflC, stomatin/prohibitin superfamily</fullName>
    </submittedName>
</protein>
<gene>
    <name evidence="2" type="ORF">SAMN02910314_01507</name>
</gene>
<dbReference type="AlphaFoldDB" id="A0A1H8TET0"/>
<keyword evidence="3" id="KW-1185">Reference proteome</keyword>
<dbReference type="Gene3D" id="3.30.479.30">
    <property type="entry name" value="Band 7 domain"/>
    <property type="match status" value="1"/>
</dbReference>
<keyword evidence="2" id="KW-0645">Protease</keyword>
<dbReference type="GO" id="GO:0006508">
    <property type="term" value="P:proteolysis"/>
    <property type="evidence" value="ECO:0007669"/>
    <property type="project" value="UniProtKB-KW"/>
</dbReference>
<dbReference type="InterPro" id="IPR001107">
    <property type="entry name" value="Band_7"/>
</dbReference>
<organism evidence="2 3">
    <name type="scientific">Denitrobacterium detoxificans</name>
    <dbReference type="NCBI Taxonomy" id="79604"/>
    <lineage>
        <taxon>Bacteria</taxon>
        <taxon>Bacillati</taxon>
        <taxon>Actinomycetota</taxon>
        <taxon>Coriobacteriia</taxon>
        <taxon>Eggerthellales</taxon>
        <taxon>Eggerthellaceae</taxon>
        <taxon>Denitrobacterium</taxon>
    </lineage>
</organism>
<dbReference type="Pfam" id="PF01145">
    <property type="entry name" value="Band_7"/>
    <property type="match status" value="1"/>
</dbReference>
<dbReference type="InterPro" id="IPR050710">
    <property type="entry name" value="Band7/mec-2_domain"/>
</dbReference>
<dbReference type="EMBL" id="FOEC01000010">
    <property type="protein sequence ID" value="SEO88998.1"/>
    <property type="molecule type" value="Genomic_DNA"/>
</dbReference>
<dbReference type="PANTHER" id="PTHR43327:SF31">
    <property type="entry name" value="HYPERSENSITIVE-INDUCED RESPONSE PROTEIN 2"/>
    <property type="match status" value="1"/>
</dbReference>
<accession>A0A1H8TET0</accession>
<dbReference type="SUPFAM" id="SSF117892">
    <property type="entry name" value="Band 7/SPFH domain"/>
    <property type="match status" value="1"/>
</dbReference>
<dbReference type="CDD" id="cd03407">
    <property type="entry name" value="SPFH_like_u4"/>
    <property type="match status" value="1"/>
</dbReference>
<reference evidence="3" key="1">
    <citation type="submission" date="2016-10" db="EMBL/GenBank/DDBJ databases">
        <authorList>
            <person name="Varghese N."/>
        </authorList>
    </citation>
    <scope>NUCLEOTIDE SEQUENCE [LARGE SCALE GENOMIC DNA]</scope>
    <source>
        <strain evidence="3">DSM 21843</strain>
    </source>
</reference>
<dbReference type="InterPro" id="IPR036013">
    <property type="entry name" value="Band_7/SPFH_dom_sf"/>
</dbReference>
<dbReference type="STRING" id="79604.AAY81_01805"/>
<name>A0A1H8TET0_9ACTN</name>
<dbReference type="PANTHER" id="PTHR43327">
    <property type="entry name" value="STOMATIN-LIKE PROTEIN 2, MITOCHONDRIAL"/>
    <property type="match status" value="1"/>
</dbReference>
<dbReference type="Proteomes" id="UP000182975">
    <property type="component" value="Unassembled WGS sequence"/>
</dbReference>
<evidence type="ECO:0000259" key="1">
    <source>
        <dbReference type="SMART" id="SM00244"/>
    </source>
</evidence>
<feature type="domain" description="Band 7" evidence="1">
    <location>
        <begin position="20"/>
        <end position="187"/>
    </location>
</feature>
<proteinExistence type="predicted"/>
<dbReference type="SMART" id="SM00244">
    <property type="entry name" value="PHB"/>
    <property type="match status" value="1"/>
</dbReference>
<evidence type="ECO:0000313" key="3">
    <source>
        <dbReference type="Proteomes" id="UP000182975"/>
    </source>
</evidence>
<keyword evidence="2" id="KW-0378">Hydrolase</keyword>
<evidence type="ECO:0000313" key="2">
    <source>
        <dbReference type="EMBL" id="SEO88998.1"/>
    </source>
</evidence>